<feature type="region of interest" description="Disordered" evidence="2">
    <location>
        <begin position="685"/>
        <end position="736"/>
    </location>
</feature>
<comment type="caution">
    <text evidence="4">The sequence shown here is derived from an EMBL/GenBank/DDBJ whole genome shotgun (WGS) entry which is preliminary data.</text>
</comment>
<dbReference type="PANTHER" id="PTHR47849:SF8">
    <property type="entry name" value="LECTIN"/>
    <property type="match status" value="1"/>
</dbReference>
<keyword evidence="3" id="KW-0472">Membrane</keyword>
<dbReference type="Proteomes" id="UP001224775">
    <property type="component" value="Unassembled WGS sequence"/>
</dbReference>
<feature type="compositionally biased region" description="Polar residues" evidence="2">
    <location>
        <begin position="818"/>
        <end position="830"/>
    </location>
</feature>
<feature type="region of interest" description="Disordered" evidence="2">
    <location>
        <begin position="111"/>
        <end position="137"/>
    </location>
</feature>
<feature type="region of interest" description="Disordered" evidence="2">
    <location>
        <begin position="817"/>
        <end position="913"/>
    </location>
</feature>
<feature type="compositionally biased region" description="Polar residues" evidence="2">
    <location>
        <begin position="294"/>
        <end position="331"/>
    </location>
</feature>
<feature type="region of interest" description="Disordered" evidence="2">
    <location>
        <begin position="984"/>
        <end position="1004"/>
    </location>
</feature>
<feature type="region of interest" description="Disordered" evidence="2">
    <location>
        <begin position="776"/>
        <end position="800"/>
    </location>
</feature>
<accession>A0AAD8YHF7</accession>
<keyword evidence="3" id="KW-0812">Transmembrane</keyword>
<dbReference type="EMBL" id="JATAAI010000004">
    <property type="protein sequence ID" value="KAK1746601.1"/>
    <property type="molecule type" value="Genomic_DNA"/>
</dbReference>
<feature type="transmembrane region" description="Helical" evidence="3">
    <location>
        <begin position="30"/>
        <end position="51"/>
    </location>
</feature>
<feature type="compositionally biased region" description="Acidic residues" evidence="2">
    <location>
        <begin position="1053"/>
        <end position="1065"/>
    </location>
</feature>
<feature type="compositionally biased region" description="Pro residues" evidence="2">
    <location>
        <begin position="705"/>
        <end position="720"/>
    </location>
</feature>
<sequence>MMIRAVGVLRVSSAMEECTKQRRRRSISPLIAYLSLSILLSLQFILARGAVSTNGPEDKFFCGWSWDDEDCASRQHCPSGRSEECDGFEEGQKCYANTECDVKVGDGSWYEGWEPGDQRPRPPRPSPGGTERPVYGKSDNPSDHYFCGVSMDDAINKCATHCPTGMAAQCPHGELCFFDVYACNVKNMITPTLWPTYTPPTGSPFSGPTKIPTEMPIPPPEPLDYPSDDLTDHWFCGGSLAGANMECKQHCPTAMECPMGQICFFGTTCDARTHTPTPPPTRRPTKPPTEFPTLNPTVSASPTDKPTETMPPSNEPTEQIPTRSPTQSPTKRPTYAPMPSLMSSFFCGSSWDDAINNCKKRCPSSDDSECPFDEHCYSLTPCTEERGYPDSFYENEEGMAGTGGGGSSGQSGACVPFEVTITADYWPKENTWTVENTKSGEVIAEGENDLLIPGEAVKYPVECINDKLGCYMFTIKDSGGDGMCCEHGSGSYTAKYDGEVIKTGSSFYDDEKVPFGLCGVSEAPTASPQKATVSSGTSTGGIAFRCVPKPLIQGGYMISVDKCMNFVDCYNPHINIGDDWFCDEDAECVEAPKCNGVEEEAGSSTEAGGSYRCVAKELADKGYVVSKEKCDFFDPCYNTFIKEGDQFFCNEGFSCIRASDCGEEEEAVPAETVPPPRPSPVAITAETAKPTPKTSLSEESVPARPIVPRPARPTNPPTPAPTQSAAPTFEPTTYRPTHGPCSGAACNERDHCRSLYGFCGPGEIYCNKEAIWTQDCPDPEPSPPPSSAPPPTNAPLPSDSPVTFLPAIVVTEPPSVGTLEQISAPPSTQKPIWLKPKPSGNPKPKPTGGGKPKPSLTPRPTEEPVKELTNEPQPTMEPSASPQSMVGTFLINNPQSPKTPNPTAATPEETTAKPVLPTMYTDTDSPSASPAAEAPTNEFECTGDPCPVDIHCRSRYGSCGPGFIYCNAQSIWTAECPPIIPGVTPTRNPTRKPTKSPSTIDVPAPTPVFGIPNIVLDKADPTFPPIPKPTLTVISVGNPVSPSFFEIFAAQSDENDQEESEEEKNEENGSADDTNLSADFSPREESTFESDAYLDAWIKQRDSDLNGAKGNFSSIVPRIIYGVVFCFYMCA</sequence>
<feature type="compositionally biased region" description="Low complexity" evidence="2">
    <location>
        <begin position="901"/>
        <end position="913"/>
    </location>
</feature>
<feature type="region of interest" description="Disordered" evidence="2">
    <location>
        <begin position="1052"/>
        <end position="1087"/>
    </location>
</feature>
<keyword evidence="1" id="KW-1015">Disulfide bond</keyword>
<protein>
    <submittedName>
        <fullName evidence="4">Uncharacterized protein</fullName>
    </submittedName>
</protein>
<dbReference type="PANTHER" id="PTHR47849">
    <property type="entry name" value="CHITIN-BINDING LECTIN 1"/>
    <property type="match status" value="1"/>
</dbReference>
<gene>
    <name evidence="4" type="ORF">QTG54_003208</name>
</gene>
<reference evidence="4" key="1">
    <citation type="submission" date="2023-06" db="EMBL/GenBank/DDBJ databases">
        <title>Survivors Of The Sea: Transcriptome response of Skeletonema marinoi to long-term dormancy.</title>
        <authorList>
            <person name="Pinder M.I.M."/>
            <person name="Kourtchenko O."/>
            <person name="Robertson E.K."/>
            <person name="Larsson T."/>
            <person name="Maumus F."/>
            <person name="Osuna-Cruz C.M."/>
            <person name="Vancaester E."/>
            <person name="Stenow R."/>
            <person name="Vandepoele K."/>
            <person name="Ploug H."/>
            <person name="Bruchert V."/>
            <person name="Godhe A."/>
            <person name="Topel M."/>
        </authorList>
    </citation>
    <scope>NUCLEOTIDE SEQUENCE</scope>
    <source>
        <strain evidence="4">R05AC</strain>
    </source>
</reference>
<evidence type="ECO:0000256" key="1">
    <source>
        <dbReference type="ARBA" id="ARBA00023157"/>
    </source>
</evidence>
<feature type="compositionally biased region" description="Basic and acidic residues" evidence="2">
    <location>
        <begin position="860"/>
        <end position="869"/>
    </location>
</feature>
<proteinExistence type="predicted"/>
<dbReference type="AlphaFoldDB" id="A0AAD8YHF7"/>
<evidence type="ECO:0000313" key="4">
    <source>
        <dbReference type="EMBL" id="KAK1746601.1"/>
    </source>
</evidence>
<organism evidence="4 5">
    <name type="scientific">Skeletonema marinoi</name>
    <dbReference type="NCBI Taxonomy" id="267567"/>
    <lineage>
        <taxon>Eukaryota</taxon>
        <taxon>Sar</taxon>
        <taxon>Stramenopiles</taxon>
        <taxon>Ochrophyta</taxon>
        <taxon>Bacillariophyta</taxon>
        <taxon>Coscinodiscophyceae</taxon>
        <taxon>Thalassiosirophycidae</taxon>
        <taxon>Thalassiosirales</taxon>
        <taxon>Skeletonemataceae</taxon>
        <taxon>Skeletonema</taxon>
        <taxon>Skeletonema marinoi-dohrnii complex</taxon>
    </lineage>
</organism>
<feature type="compositionally biased region" description="Pro residues" evidence="2">
    <location>
        <begin position="276"/>
        <end position="290"/>
    </location>
</feature>
<evidence type="ECO:0000313" key="5">
    <source>
        <dbReference type="Proteomes" id="UP001224775"/>
    </source>
</evidence>
<feature type="region of interest" description="Disordered" evidence="2">
    <location>
        <begin position="274"/>
        <end position="333"/>
    </location>
</feature>
<evidence type="ECO:0000256" key="2">
    <source>
        <dbReference type="SAM" id="MobiDB-lite"/>
    </source>
</evidence>
<evidence type="ECO:0000256" key="3">
    <source>
        <dbReference type="SAM" id="Phobius"/>
    </source>
</evidence>
<keyword evidence="5" id="KW-1185">Reference proteome</keyword>
<keyword evidence="3" id="KW-1133">Transmembrane helix</keyword>
<feature type="compositionally biased region" description="Polar residues" evidence="2">
    <location>
        <begin position="870"/>
        <end position="896"/>
    </location>
</feature>
<name>A0AAD8YHF7_9STRA</name>
<feature type="compositionally biased region" description="Pro residues" evidence="2">
    <location>
        <begin position="779"/>
        <end position="794"/>
    </location>
</feature>